<dbReference type="GO" id="GO:0035091">
    <property type="term" value="F:phosphatidylinositol binding"/>
    <property type="evidence" value="ECO:0007669"/>
    <property type="project" value="InterPro"/>
</dbReference>
<feature type="compositionally biased region" description="Low complexity" evidence="3">
    <location>
        <begin position="856"/>
        <end position="871"/>
    </location>
</feature>
<feature type="domain" description="VHS" evidence="4">
    <location>
        <begin position="183"/>
        <end position="314"/>
    </location>
</feature>
<feature type="region of interest" description="Disordered" evidence="3">
    <location>
        <begin position="850"/>
        <end position="895"/>
    </location>
</feature>
<dbReference type="Proteomes" id="UP000530660">
    <property type="component" value="Unassembled WGS sequence"/>
</dbReference>
<proteinExistence type="predicted"/>
<dbReference type="InterPro" id="IPR038425">
    <property type="entry name" value="GAT_sf"/>
</dbReference>
<reference evidence="5 6" key="1">
    <citation type="journal article" date="2020" name="J. Phycol.">
        <title>Comparative genome analysis reveals Cyanidiococcus gen. nov., a new extremophilic red algal genus sister to Cyanidioschyzon (Cyanidioschyzonaceae, Rhodophyta).</title>
        <authorList>
            <person name="Liu S.-L."/>
            <person name="Chiang Y.-R."/>
            <person name="Yoon H.S."/>
            <person name="Fu H.-Y."/>
        </authorList>
    </citation>
    <scope>NUCLEOTIDE SEQUENCE [LARGE SCALE GENOMIC DNA]</scope>
    <source>
        <strain evidence="5 6">THAL066</strain>
    </source>
</reference>
<feature type="compositionally biased region" description="Acidic residues" evidence="3">
    <location>
        <begin position="498"/>
        <end position="509"/>
    </location>
</feature>
<feature type="compositionally biased region" description="Polar residues" evidence="3">
    <location>
        <begin position="23"/>
        <end position="33"/>
    </location>
</feature>
<dbReference type="PANTHER" id="PTHR45898:SF4">
    <property type="entry name" value="TARGET OF MYB PROTEIN 1"/>
    <property type="match status" value="1"/>
</dbReference>
<dbReference type="SUPFAM" id="SSF89009">
    <property type="entry name" value="GAT-like domain"/>
    <property type="match status" value="1"/>
</dbReference>
<keyword evidence="2" id="KW-0472">Membrane</keyword>
<evidence type="ECO:0000313" key="6">
    <source>
        <dbReference type="Proteomes" id="UP000530660"/>
    </source>
</evidence>
<dbReference type="PANTHER" id="PTHR45898">
    <property type="entry name" value="TOM1-LIKE PROTEIN"/>
    <property type="match status" value="1"/>
</dbReference>
<dbReference type="GO" id="GO:0043328">
    <property type="term" value="P:protein transport to vacuole involved in ubiquitin-dependent protein catabolic process via the multivesicular body sorting pathway"/>
    <property type="evidence" value="ECO:0007669"/>
    <property type="project" value="InterPro"/>
</dbReference>
<evidence type="ECO:0000256" key="3">
    <source>
        <dbReference type="SAM" id="MobiDB-lite"/>
    </source>
</evidence>
<feature type="compositionally biased region" description="Polar residues" evidence="3">
    <location>
        <begin position="872"/>
        <end position="887"/>
    </location>
</feature>
<evidence type="ECO:0000259" key="4">
    <source>
        <dbReference type="PROSITE" id="PS50179"/>
    </source>
</evidence>
<dbReference type="AlphaFoldDB" id="A0A7J7IGG9"/>
<feature type="region of interest" description="Disordered" evidence="3">
    <location>
        <begin position="1"/>
        <end position="33"/>
    </location>
</feature>
<feature type="region of interest" description="Disordered" evidence="3">
    <location>
        <begin position="53"/>
        <end position="105"/>
    </location>
</feature>
<dbReference type="GO" id="GO:0016020">
    <property type="term" value="C:membrane"/>
    <property type="evidence" value="ECO:0007669"/>
    <property type="project" value="UniProtKB-SubCell"/>
</dbReference>
<dbReference type="EMBL" id="VWRR01000013">
    <property type="protein sequence ID" value="KAF6001824.1"/>
    <property type="molecule type" value="Genomic_DNA"/>
</dbReference>
<dbReference type="InterPro" id="IPR002014">
    <property type="entry name" value="VHS_dom"/>
</dbReference>
<feature type="compositionally biased region" description="Polar residues" evidence="3">
    <location>
        <begin position="344"/>
        <end position="355"/>
    </location>
</feature>
<comment type="subcellular location">
    <subcellularLocation>
        <location evidence="1">Membrane</location>
        <topology evidence="1">Peripheral membrane protein</topology>
    </subcellularLocation>
</comment>
<evidence type="ECO:0000313" key="5">
    <source>
        <dbReference type="EMBL" id="KAF6001824.1"/>
    </source>
</evidence>
<gene>
    <name evidence="5" type="ORF">F1559_003919</name>
</gene>
<feature type="compositionally biased region" description="Polar residues" evidence="3">
    <location>
        <begin position="755"/>
        <end position="765"/>
    </location>
</feature>
<dbReference type="InterPro" id="IPR044836">
    <property type="entry name" value="TOL_plant"/>
</dbReference>
<name>A0A7J7IGG9_9RHOD</name>
<feature type="region of interest" description="Disordered" evidence="3">
    <location>
        <begin position="335"/>
        <end position="375"/>
    </location>
</feature>
<organism evidence="5 6">
    <name type="scientific">Cyanidiococcus yangmingshanensis</name>
    <dbReference type="NCBI Taxonomy" id="2690220"/>
    <lineage>
        <taxon>Eukaryota</taxon>
        <taxon>Rhodophyta</taxon>
        <taxon>Bangiophyceae</taxon>
        <taxon>Cyanidiales</taxon>
        <taxon>Cyanidiaceae</taxon>
        <taxon>Cyanidiococcus</taxon>
    </lineage>
</organism>
<keyword evidence="6" id="KW-1185">Reference proteome</keyword>
<dbReference type="OrthoDB" id="5983at2759"/>
<comment type="caution">
    <text evidence="5">The sequence shown here is derived from an EMBL/GenBank/DDBJ whole genome shotgun (WGS) entry which is preliminary data.</text>
</comment>
<dbReference type="Gene3D" id="1.20.58.160">
    <property type="match status" value="1"/>
</dbReference>
<dbReference type="Gene3D" id="1.25.40.90">
    <property type="match status" value="1"/>
</dbReference>
<feature type="compositionally biased region" description="Polar residues" evidence="3">
    <location>
        <begin position="67"/>
        <end position="91"/>
    </location>
</feature>
<feature type="compositionally biased region" description="Polar residues" evidence="3">
    <location>
        <begin position="594"/>
        <end position="610"/>
    </location>
</feature>
<feature type="region of interest" description="Disordered" evidence="3">
    <location>
        <begin position="474"/>
        <end position="619"/>
    </location>
</feature>
<feature type="compositionally biased region" description="Basic and acidic residues" evidence="3">
    <location>
        <begin position="575"/>
        <end position="584"/>
    </location>
</feature>
<dbReference type="InterPro" id="IPR008942">
    <property type="entry name" value="ENTH_VHS"/>
</dbReference>
<feature type="region of interest" description="Disordered" evidence="3">
    <location>
        <begin position="755"/>
        <end position="777"/>
    </location>
</feature>
<evidence type="ECO:0000256" key="1">
    <source>
        <dbReference type="ARBA" id="ARBA00004170"/>
    </source>
</evidence>
<dbReference type="GO" id="GO:0043130">
    <property type="term" value="F:ubiquitin binding"/>
    <property type="evidence" value="ECO:0007669"/>
    <property type="project" value="InterPro"/>
</dbReference>
<dbReference type="PROSITE" id="PS50179">
    <property type="entry name" value="VHS"/>
    <property type="match status" value="1"/>
</dbReference>
<protein>
    <recommendedName>
        <fullName evidence="4">VHS domain-containing protein</fullName>
    </recommendedName>
</protein>
<feature type="compositionally biased region" description="Low complexity" evidence="3">
    <location>
        <begin position="356"/>
        <end position="373"/>
    </location>
</feature>
<feature type="compositionally biased region" description="Polar residues" evidence="3">
    <location>
        <begin position="526"/>
        <end position="535"/>
    </location>
</feature>
<dbReference type="SUPFAM" id="SSF48464">
    <property type="entry name" value="ENTH/VHS domain"/>
    <property type="match status" value="1"/>
</dbReference>
<accession>A0A7J7IGG9</accession>
<sequence length="895" mass="94694">MSYYDSTGGQAPASAQVREYPSGGSTFTAQPNSGRVAGFRSTWLFSGNARGPFSSGNREAAQADRSAPNQSYASNEAGGMQTTAPASSRSWSGPVDRSSSARAPARGYGSYGGGYVAPGAYGPDHLSPYGSSSSLAIAGVPLSEMHLMVDEATRPDLPLEGPHPQFDPILGRILTMVRGGEIAARAIKDRLKSKNERTLLLTLALLQRAMEECPNFYMHVANARFFRRMWRLVVPDYKNSMRERFYATFDKDALQRKYATGEIDKPIYYPSVAMKVMQLIEAWGEEFERFRPYDSKGQFFVKRWRKKTRKYSFPPMPALEVPAVYRPGTSERSIELRRQHESGQSRSTTDTATSPSVAKARASNTAAARSSNRPRYELRDISEAADLAAALMDSAPDAGTVANDEDIAALITTCKAMLREMENMVASMDSEKSVVEAIAVNEKLLLVINRYEDICLMDPKTILNRDAAREISPKTKATTANAVTRPAGAGGKRTVQDASDDEDDDDDAESSSVSDDEREKGHQAAPINSNRSAGSTRDDDMAAAGAVSKTTQSNKEDTLLWLDSDDEDGDNLVDGAHKRSDQAARSKGQRSRKTQPALQPQQARGETGNHSPAGAAQAVGQSPAYYVESPPSTQYGSYASVGSAGGPAGAQASYGAPMGYPYMHPNYYGQVYPYAAGGWYPYGYPYGAGYGYGMAPGQPNAVSGPGGSSASSPMYGAAYGGYPAGSAYAASSTGAFNAGGAGAATAAANPFDTVSNDQNAYNSHANWPHEQSAPAVSTTRHQAVGHTSLLSITAGDAAASTSAAPMETAGKPASTLPALAPAMPMASSGAMVPPQAASSKRSAPLFDVLWEERVPGTAQGTQGTGAGQHQASSAYQPQGGESSTNAEDSGKNPFG</sequence>
<evidence type="ECO:0000256" key="2">
    <source>
        <dbReference type="ARBA" id="ARBA00023136"/>
    </source>
</evidence>